<keyword evidence="3" id="KW-1185">Reference proteome</keyword>
<dbReference type="EMBL" id="JAOQJQ010000001">
    <property type="protein sequence ID" value="MCU6761576.1"/>
    <property type="molecule type" value="Genomic_DNA"/>
</dbReference>
<feature type="domain" description="Flavodoxin-like" evidence="1">
    <location>
        <begin position="2"/>
        <end position="128"/>
    </location>
</feature>
<comment type="caution">
    <text evidence="2">The sequence shown here is derived from an EMBL/GenBank/DDBJ whole genome shotgun (WGS) entry which is preliminary data.</text>
</comment>
<evidence type="ECO:0000259" key="1">
    <source>
        <dbReference type="Pfam" id="PF12682"/>
    </source>
</evidence>
<dbReference type="Pfam" id="PF12682">
    <property type="entry name" value="Flavodoxin_4"/>
    <property type="match status" value="1"/>
</dbReference>
<dbReference type="InterPro" id="IPR008254">
    <property type="entry name" value="Flavodoxin/NO_synth"/>
</dbReference>
<evidence type="ECO:0000313" key="3">
    <source>
        <dbReference type="Proteomes" id="UP001652442"/>
    </source>
</evidence>
<proteinExistence type="predicted"/>
<dbReference type="Proteomes" id="UP001652442">
    <property type="component" value="Unassembled WGS sequence"/>
</dbReference>
<sequence>MKAIIIYYSRSGNTEKIALQAQKDMKCEIIKIVPEEAYGNYISSCLRVTKEKKAAAAPAFTNPIPDLTDYNMILLGYPIWAQDLPRFVSDFISQCDLTNKIVVPFAAYGMSGINCTMNHLQKLCVNAEIRYPFDSGVFKKGNYDIWIKQVLKECSET</sequence>
<dbReference type="PANTHER" id="PTHR39201">
    <property type="entry name" value="EXPORTED PROTEIN-RELATED"/>
    <property type="match status" value="1"/>
</dbReference>
<dbReference type="InterPro" id="IPR029039">
    <property type="entry name" value="Flavoprotein-like_sf"/>
</dbReference>
<protein>
    <submittedName>
        <fullName evidence="2">Flavodoxin</fullName>
    </submittedName>
</protein>
<evidence type="ECO:0000313" key="2">
    <source>
        <dbReference type="EMBL" id="MCU6761576.1"/>
    </source>
</evidence>
<name>A0ABT2TI90_9FIRM</name>
<dbReference type="SUPFAM" id="SSF52218">
    <property type="entry name" value="Flavoproteins"/>
    <property type="match status" value="1"/>
</dbReference>
<dbReference type="PANTHER" id="PTHR39201:SF1">
    <property type="entry name" value="FLAVODOXIN-LIKE DOMAIN-CONTAINING PROTEIN"/>
    <property type="match status" value="1"/>
</dbReference>
<organism evidence="2 3">
    <name type="scientific">Brotonthovivens ammoniilytica</name>
    <dbReference type="NCBI Taxonomy" id="2981725"/>
    <lineage>
        <taxon>Bacteria</taxon>
        <taxon>Bacillati</taxon>
        <taxon>Bacillota</taxon>
        <taxon>Clostridia</taxon>
        <taxon>Lachnospirales</taxon>
        <taxon>Lachnospiraceae</taxon>
        <taxon>Brotonthovivens</taxon>
    </lineage>
</organism>
<gene>
    <name evidence="2" type="ORF">OCV88_04375</name>
</gene>
<dbReference type="Gene3D" id="3.40.50.360">
    <property type="match status" value="1"/>
</dbReference>
<accession>A0ABT2TI90</accession>
<dbReference type="RefSeq" id="WP_158424367.1">
    <property type="nucleotide sequence ID" value="NZ_JAOQJQ010000001.1"/>
</dbReference>
<reference evidence="2 3" key="1">
    <citation type="journal article" date="2021" name="ISME Commun">
        <title>Automated analysis of genomic sequences facilitates high-throughput and comprehensive description of bacteria.</title>
        <authorList>
            <person name="Hitch T.C.A."/>
        </authorList>
    </citation>
    <scope>NUCLEOTIDE SEQUENCE [LARGE SCALE GENOMIC DNA]</scope>
    <source>
        <strain evidence="2 3">Sanger_109</strain>
    </source>
</reference>